<dbReference type="KEGG" id="lalw:BTM29_03375"/>
<dbReference type="STRING" id="1847728.BTM29_03375"/>
<dbReference type="Proteomes" id="UP000187499">
    <property type="component" value="Chromosome"/>
</dbReference>
<dbReference type="AlphaFoldDB" id="A0A1P8Q1F2"/>
<evidence type="ECO:0000313" key="2">
    <source>
        <dbReference type="Proteomes" id="UP000187499"/>
    </source>
</evidence>
<sequence length="91" mass="10509">MIKFSGVTKFIPTTWIVQFHSHDAAHNYYRDSIAKFDDDLGTVTVNNDTWYIGTKMNDKEFNAGLIKFMAKAKIADSEYSVEKTQVGWFMM</sequence>
<dbReference type="OrthoDB" id="2303383at2"/>
<dbReference type="RefSeq" id="WP_076614159.1">
    <property type="nucleotide sequence ID" value="NZ_CP019323.1"/>
</dbReference>
<organism evidence="1 2">
    <name type="scientific">Companilactobacillus allii</name>
    <dbReference type="NCBI Taxonomy" id="1847728"/>
    <lineage>
        <taxon>Bacteria</taxon>
        <taxon>Bacillati</taxon>
        <taxon>Bacillota</taxon>
        <taxon>Bacilli</taxon>
        <taxon>Lactobacillales</taxon>
        <taxon>Lactobacillaceae</taxon>
        <taxon>Companilactobacillus</taxon>
    </lineage>
</organism>
<dbReference type="EMBL" id="CP019323">
    <property type="protein sequence ID" value="APX71655.1"/>
    <property type="molecule type" value="Genomic_DNA"/>
</dbReference>
<name>A0A1P8Q1F2_9LACO</name>
<proteinExistence type="predicted"/>
<accession>A0A1P8Q1F2</accession>
<gene>
    <name evidence="1" type="ORF">BTM29_03375</name>
</gene>
<keyword evidence="2" id="KW-1185">Reference proteome</keyword>
<evidence type="ECO:0000313" key="1">
    <source>
        <dbReference type="EMBL" id="APX71655.1"/>
    </source>
</evidence>
<protein>
    <submittedName>
        <fullName evidence="1">Uncharacterized protein</fullName>
    </submittedName>
</protein>
<reference evidence="2" key="1">
    <citation type="submission" date="2016-12" db="EMBL/GenBank/DDBJ databases">
        <authorList>
            <person name="Jung M.Y."/>
            <person name="Lee S.H."/>
        </authorList>
    </citation>
    <scope>NUCLEOTIDE SEQUENCE [LARGE SCALE GENOMIC DNA]</scope>
    <source>
        <strain evidence="2">WiKim39</strain>
    </source>
</reference>